<reference evidence="1 2" key="1">
    <citation type="submission" date="2021-03" db="EMBL/GenBank/DDBJ databases">
        <title>Antimicrobial resistance genes in bacteria isolated from Japanese honey, and their potential for conferring macrolide and lincosamide resistance in the American foulbrood pathogen Paenibacillus larvae.</title>
        <authorList>
            <person name="Okamoto M."/>
            <person name="Kumagai M."/>
            <person name="Kanamori H."/>
            <person name="Takamatsu D."/>
        </authorList>
    </citation>
    <scope>NUCLEOTIDE SEQUENCE [LARGE SCALE GENOMIC DNA]</scope>
    <source>
        <strain evidence="1 2">J21TS3</strain>
    </source>
</reference>
<name>A0ABQ4LRE9_9BACL</name>
<protein>
    <submittedName>
        <fullName evidence="1">Uncharacterized protein</fullName>
    </submittedName>
</protein>
<keyword evidence="2" id="KW-1185">Reference proteome</keyword>
<comment type="caution">
    <text evidence="1">The sequence shown here is derived from an EMBL/GenBank/DDBJ whole genome shotgun (WGS) entry which is preliminary data.</text>
</comment>
<evidence type="ECO:0000313" key="2">
    <source>
        <dbReference type="Proteomes" id="UP000680638"/>
    </source>
</evidence>
<dbReference type="EMBL" id="BORW01000002">
    <property type="protein sequence ID" value="GIO65827.1"/>
    <property type="molecule type" value="Genomic_DNA"/>
</dbReference>
<accession>A0ABQ4LRE9</accession>
<evidence type="ECO:0000313" key="1">
    <source>
        <dbReference type="EMBL" id="GIO65827.1"/>
    </source>
</evidence>
<organism evidence="1 2">
    <name type="scientific">Paenibacillus cookii</name>
    <dbReference type="NCBI Taxonomy" id="157839"/>
    <lineage>
        <taxon>Bacteria</taxon>
        <taxon>Bacillati</taxon>
        <taxon>Bacillota</taxon>
        <taxon>Bacilli</taxon>
        <taxon>Bacillales</taxon>
        <taxon>Paenibacillaceae</taxon>
        <taxon>Paenibacillus</taxon>
    </lineage>
</organism>
<proteinExistence type="predicted"/>
<gene>
    <name evidence="1" type="ORF">J21TS3_06480</name>
</gene>
<dbReference type="Proteomes" id="UP000680638">
    <property type="component" value="Unassembled WGS sequence"/>
</dbReference>
<sequence>MRSVFVPAWIGLSVKKSGNLHSTGYVCPFLSCAAIKSANTVSVRFYASLVLTDA</sequence>